<evidence type="ECO:0000256" key="2">
    <source>
        <dbReference type="ARBA" id="ARBA00004401"/>
    </source>
</evidence>
<evidence type="ECO:0000313" key="9">
    <source>
        <dbReference type="EMBL" id="GAA3631198.1"/>
    </source>
</evidence>
<feature type="domain" description="Peptidase S26" evidence="8">
    <location>
        <begin position="22"/>
        <end position="220"/>
    </location>
</feature>
<dbReference type="InterPro" id="IPR036286">
    <property type="entry name" value="LexA/Signal_pep-like_sf"/>
</dbReference>
<dbReference type="EMBL" id="BAABAB010000028">
    <property type="protein sequence ID" value="GAA3631198.1"/>
    <property type="molecule type" value="Genomic_DNA"/>
</dbReference>
<dbReference type="PANTHER" id="PTHR43390:SF1">
    <property type="entry name" value="CHLOROPLAST PROCESSING PEPTIDASE"/>
    <property type="match status" value="1"/>
</dbReference>
<evidence type="ECO:0000313" key="10">
    <source>
        <dbReference type="Proteomes" id="UP001501490"/>
    </source>
</evidence>
<name>A0ABP7AFH4_9ACTN</name>
<dbReference type="PROSITE" id="PS00761">
    <property type="entry name" value="SPASE_I_3"/>
    <property type="match status" value="1"/>
</dbReference>
<comment type="catalytic activity">
    <reaction evidence="1 6">
        <text>Cleavage of hydrophobic, N-terminal signal or leader sequences from secreted and periplasmic proteins.</text>
        <dbReference type="EC" id="3.4.21.89"/>
    </reaction>
</comment>
<dbReference type="EC" id="3.4.21.89" evidence="4 6"/>
<dbReference type="InterPro" id="IPR000223">
    <property type="entry name" value="Pept_S26A_signal_pept_1"/>
</dbReference>
<keyword evidence="6" id="KW-0472">Membrane</keyword>
<dbReference type="SUPFAM" id="SSF51306">
    <property type="entry name" value="LexA/Signal peptidase"/>
    <property type="match status" value="1"/>
</dbReference>
<dbReference type="Gene3D" id="2.10.109.10">
    <property type="entry name" value="Umud Fragment, subunit A"/>
    <property type="match status" value="1"/>
</dbReference>
<keyword evidence="6" id="KW-1133">Transmembrane helix</keyword>
<dbReference type="Pfam" id="PF10502">
    <property type="entry name" value="Peptidase_S26"/>
    <property type="match status" value="1"/>
</dbReference>
<dbReference type="PRINTS" id="PR00727">
    <property type="entry name" value="LEADERPTASE"/>
</dbReference>
<dbReference type="RefSeq" id="WP_344807352.1">
    <property type="nucleotide sequence ID" value="NZ_BAABAB010000028.1"/>
</dbReference>
<evidence type="ECO:0000256" key="4">
    <source>
        <dbReference type="ARBA" id="ARBA00013208"/>
    </source>
</evidence>
<evidence type="ECO:0000256" key="7">
    <source>
        <dbReference type="SAM" id="MobiDB-lite"/>
    </source>
</evidence>
<evidence type="ECO:0000256" key="6">
    <source>
        <dbReference type="RuleBase" id="RU362042"/>
    </source>
</evidence>
<comment type="caution">
    <text evidence="9">The sequence shown here is derived from an EMBL/GenBank/DDBJ whole genome shotgun (WGS) entry which is preliminary data.</text>
</comment>
<reference evidence="10" key="1">
    <citation type="journal article" date="2019" name="Int. J. Syst. Evol. Microbiol.">
        <title>The Global Catalogue of Microorganisms (GCM) 10K type strain sequencing project: providing services to taxonomists for standard genome sequencing and annotation.</title>
        <authorList>
            <consortium name="The Broad Institute Genomics Platform"/>
            <consortium name="The Broad Institute Genome Sequencing Center for Infectious Disease"/>
            <person name="Wu L."/>
            <person name="Ma J."/>
        </authorList>
    </citation>
    <scope>NUCLEOTIDE SEQUENCE [LARGE SCALE GENOMIC DNA]</scope>
    <source>
        <strain evidence="10">JCM 16929</strain>
    </source>
</reference>
<evidence type="ECO:0000256" key="5">
    <source>
        <dbReference type="ARBA" id="ARBA00022801"/>
    </source>
</evidence>
<dbReference type="Proteomes" id="UP001501490">
    <property type="component" value="Unassembled WGS sequence"/>
</dbReference>
<comment type="subcellular location">
    <subcellularLocation>
        <location evidence="2">Cell membrane</location>
        <topology evidence="2">Single-pass type II membrane protein</topology>
    </subcellularLocation>
    <subcellularLocation>
        <location evidence="6">Membrane</location>
        <topology evidence="6">Single-pass type II membrane protein</topology>
    </subcellularLocation>
</comment>
<protein>
    <recommendedName>
        <fullName evidence="4 6">Signal peptidase I</fullName>
        <ecNumber evidence="4 6">3.4.21.89</ecNumber>
    </recommendedName>
</protein>
<evidence type="ECO:0000256" key="1">
    <source>
        <dbReference type="ARBA" id="ARBA00000677"/>
    </source>
</evidence>
<dbReference type="NCBIfam" id="TIGR02227">
    <property type="entry name" value="sigpep_I_bact"/>
    <property type="match status" value="1"/>
</dbReference>
<keyword evidence="6" id="KW-0812">Transmembrane</keyword>
<feature type="transmembrane region" description="Helical" evidence="6">
    <location>
        <begin position="24"/>
        <end position="42"/>
    </location>
</feature>
<keyword evidence="10" id="KW-1185">Reference proteome</keyword>
<accession>A0ABP7AFH4</accession>
<feature type="region of interest" description="Disordered" evidence="7">
    <location>
        <begin position="234"/>
        <end position="257"/>
    </location>
</feature>
<dbReference type="InterPro" id="IPR019533">
    <property type="entry name" value="Peptidase_S26"/>
</dbReference>
<dbReference type="CDD" id="cd06530">
    <property type="entry name" value="S26_SPase_I"/>
    <property type="match status" value="1"/>
</dbReference>
<dbReference type="InterPro" id="IPR019758">
    <property type="entry name" value="Pept_S26A_signal_pept_1_CS"/>
</dbReference>
<comment type="similarity">
    <text evidence="3 6">Belongs to the peptidase S26 family.</text>
</comment>
<gene>
    <name evidence="9" type="ORF">GCM10022236_37200</name>
</gene>
<dbReference type="PANTHER" id="PTHR43390">
    <property type="entry name" value="SIGNAL PEPTIDASE I"/>
    <property type="match status" value="1"/>
</dbReference>
<keyword evidence="5 6" id="KW-0378">Hydrolase</keyword>
<evidence type="ECO:0000259" key="8">
    <source>
        <dbReference type="Pfam" id="PF10502"/>
    </source>
</evidence>
<proteinExistence type="inferred from homology"/>
<organism evidence="9 10">
    <name type="scientific">Microlunatus ginsengisoli</name>
    <dbReference type="NCBI Taxonomy" id="363863"/>
    <lineage>
        <taxon>Bacteria</taxon>
        <taxon>Bacillati</taxon>
        <taxon>Actinomycetota</taxon>
        <taxon>Actinomycetes</taxon>
        <taxon>Propionibacteriales</taxon>
        <taxon>Propionibacteriaceae</taxon>
        <taxon>Microlunatus</taxon>
    </lineage>
</organism>
<evidence type="ECO:0000256" key="3">
    <source>
        <dbReference type="ARBA" id="ARBA00009370"/>
    </source>
</evidence>
<sequence>MVTTDDQTAAGARRGGGGSWIKEFVIVIVGALLVSIVLRAFVGQMFIIPSQSMENTLLIGDRVVVQKITSFHRGDVVVFADPGNWLGEAETGEPTPVDRVLEFIGIPTAASAGHLIKRVIGMPGDKVVCCDADGRITVNGQALDETSYLYTSPDGTQVAPSEVQFSVVVPKDRIFVMGDHRDLSADSRCHLSDLSTTQAKGQVAFVPEKLVVGPAVAIAWPLSRFQVLHRPATFDDVPAPSSPAPDRGVIEPEGVSC</sequence>
<keyword evidence="6" id="KW-0645">Protease</keyword>